<dbReference type="RefSeq" id="WP_093575294.1">
    <property type="nucleotide sequence ID" value="NZ_FOWC01000008.1"/>
</dbReference>
<feature type="region of interest" description="Disordered" evidence="1">
    <location>
        <begin position="62"/>
        <end position="81"/>
    </location>
</feature>
<protein>
    <submittedName>
        <fullName evidence="2">Uncharacterized protein</fullName>
    </submittedName>
</protein>
<gene>
    <name evidence="2" type="ORF">SAMN05421854_108347</name>
</gene>
<name>A0A1I5VGR0_9PSEU</name>
<evidence type="ECO:0000256" key="1">
    <source>
        <dbReference type="SAM" id="MobiDB-lite"/>
    </source>
</evidence>
<sequence>MPELCVRVVPEPHGIERAMGTRMSGRIRRSDPPRWRTGIGCGRWHQIRIVLDEEFHVAPARPQGAQARRWPLATTSPADVF</sequence>
<dbReference type="STRING" id="112413.SAMN05421854_108347"/>
<accession>A0A1I5VGR0</accession>
<organism evidence="2 3">
    <name type="scientific">Amycolatopsis rubida</name>
    <dbReference type="NCBI Taxonomy" id="112413"/>
    <lineage>
        <taxon>Bacteria</taxon>
        <taxon>Bacillati</taxon>
        <taxon>Actinomycetota</taxon>
        <taxon>Actinomycetes</taxon>
        <taxon>Pseudonocardiales</taxon>
        <taxon>Pseudonocardiaceae</taxon>
        <taxon>Amycolatopsis</taxon>
    </lineage>
</organism>
<reference evidence="2 3" key="1">
    <citation type="submission" date="2016-10" db="EMBL/GenBank/DDBJ databases">
        <authorList>
            <person name="de Groot N.N."/>
        </authorList>
    </citation>
    <scope>NUCLEOTIDE SEQUENCE [LARGE SCALE GENOMIC DNA]</scope>
    <source>
        <strain evidence="2 3">DSM 44637</strain>
    </source>
</reference>
<evidence type="ECO:0000313" key="2">
    <source>
        <dbReference type="EMBL" id="SFQ06724.1"/>
    </source>
</evidence>
<proteinExistence type="predicted"/>
<dbReference type="Proteomes" id="UP000199137">
    <property type="component" value="Unassembled WGS sequence"/>
</dbReference>
<evidence type="ECO:0000313" key="3">
    <source>
        <dbReference type="Proteomes" id="UP000199137"/>
    </source>
</evidence>
<dbReference type="EMBL" id="FOWC01000008">
    <property type="protein sequence ID" value="SFQ06724.1"/>
    <property type="molecule type" value="Genomic_DNA"/>
</dbReference>
<dbReference type="AlphaFoldDB" id="A0A1I5VGR0"/>